<reference evidence="1" key="1">
    <citation type="submission" date="2021-02" db="EMBL/GenBank/DDBJ databases">
        <authorList>
            <person name="Nowell W R."/>
        </authorList>
    </citation>
    <scope>NUCLEOTIDE SEQUENCE</scope>
</reference>
<accession>A0A813UXH0</accession>
<dbReference type="OrthoDB" id="9988829at2759"/>
<organism evidence="1 3">
    <name type="scientific">Didymodactylos carnosus</name>
    <dbReference type="NCBI Taxonomy" id="1234261"/>
    <lineage>
        <taxon>Eukaryota</taxon>
        <taxon>Metazoa</taxon>
        <taxon>Spiralia</taxon>
        <taxon>Gnathifera</taxon>
        <taxon>Rotifera</taxon>
        <taxon>Eurotatoria</taxon>
        <taxon>Bdelloidea</taxon>
        <taxon>Philodinida</taxon>
        <taxon>Philodinidae</taxon>
        <taxon>Didymodactylos</taxon>
    </lineage>
</organism>
<gene>
    <name evidence="1" type="ORF">GPM918_LOCUS5333</name>
    <name evidence="2" type="ORF">SRO942_LOCUS5333</name>
</gene>
<sequence>MQIKGRRETIEDCARQRAKLLIRGLRDQTCMKEILEELGDKNKRDKLWDIYLGKTSDFNEKHNRAETLRIKNIERQLAVLNKNRLIMNDVIIPDSTITKVREQHSDSLSISEWNRSRTRRRSSLDQQILEQWKLLADEAKGIDQLPWSIRRVMIRRHFRRHLKDTSPPRMSHCKDETTSQYNDDNILELSHSPNSSIKDVQEDHNNNDNHYKMECEHLLNEPSIFKRTAKSADIFDTTKNLSNQHGEQYELSSSDGHKPYLTWFNRTSSILPSVLIHPSIANNRVCSTSHITVNIEPADDDVLSEIKQHQHSKC</sequence>
<evidence type="ECO:0000313" key="2">
    <source>
        <dbReference type="EMBL" id="CAF3623698.1"/>
    </source>
</evidence>
<proteinExistence type="predicted"/>
<protein>
    <submittedName>
        <fullName evidence="1">Uncharacterized protein</fullName>
    </submittedName>
</protein>
<keyword evidence="3" id="KW-1185">Reference proteome</keyword>
<dbReference type="EMBL" id="CAJNOQ010000767">
    <property type="protein sequence ID" value="CAF0836490.1"/>
    <property type="molecule type" value="Genomic_DNA"/>
</dbReference>
<comment type="caution">
    <text evidence="1">The sequence shown here is derived from an EMBL/GenBank/DDBJ whole genome shotgun (WGS) entry which is preliminary data.</text>
</comment>
<dbReference type="Proteomes" id="UP000663829">
    <property type="component" value="Unassembled WGS sequence"/>
</dbReference>
<dbReference type="EMBL" id="CAJOBC010000767">
    <property type="protein sequence ID" value="CAF3623698.1"/>
    <property type="molecule type" value="Genomic_DNA"/>
</dbReference>
<name>A0A813UXH0_9BILA</name>
<dbReference type="AlphaFoldDB" id="A0A813UXH0"/>
<evidence type="ECO:0000313" key="3">
    <source>
        <dbReference type="Proteomes" id="UP000663829"/>
    </source>
</evidence>
<dbReference type="Proteomes" id="UP000681722">
    <property type="component" value="Unassembled WGS sequence"/>
</dbReference>
<evidence type="ECO:0000313" key="1">
    <source>
        <dbReference type="EMBL" id="CAF0836490.1"/>
    </source>
</evidence>